<sequence>MLLVAVLSACVGIPRGGSVQDGGTVEGDGGDVDVNFIAPGPAEGATPEQILRGFIDAAASPQNNYEIAREFLAPALRSDWDPDAGVTIDQGGRTFAPVADTVQLTVSPVAAVDDRGEYRESGNSSPLSWTYSFEQVRGEWRIAAAPPGIVLESSTFADVFAAYSLSYFDPSFTRLVPDQRWFPSRASTATRIVGALLDGPAEWLKGAVATAFPEGTSLTSDAVPVEAGTARVDLTKPALQADAVTLQRMQLQLSSSLVQLSGSVGGVAAVSNVAITVVGNSTQTVSPLSLAAPRVDPRALVQRGDEFGFASGNRLEAVPGISTAVVAAGADAAVLSADHDQAAVRSAAGVTVIQADGDIRLVDNRQGLLPPTMDPFGFTWTVPAAAPSALLAHDAAGGTVQVATSWTGASTIDSIQVSREGTRLVALLRDGTQSRLVAAAIIRGDRNAPLRLGDPVELRVMSTGATAVTWVDDITVAVLLGGADATTIVTQQIGGRSAPVPKLADVTNLVGGNGPTQLRALTSDGRLLLPRGSSWQEAGSDVRFIATQLGSPD</sequence>
<organism evidence="2 3">
    <name type="scientific">Plantibacter flavus</name>
    <dbReference type="NCBI Taxonomy" id="150123"/>
    <lineage>
        <taxon>Bacteria</taxon>
        <taxon>Bacillati</taxon>
        <taxon>Actinomycetota</taxon>
        <taxon>Actinomycetes</taxon>
        <taxon>Micrococcales</taxon>
        <taxon>Microbacteriaceae</taxon>
        <taxon>Plantibacter</taxon>
    </lineage>
</organism>
<evidence type="ECO:0000313" key="3">
    <source>
        <dbReference type="Proteomes" id="UP000266915"/>
    </source>
</evidence>
<evidence type="ECO:0000313" key="2">
    <source>
        <dbReference type="EMBL" id="ROR82394.1"/>
    </source>
</evidence>
<name>A0A3N2C555_9MICO</name>
<dbReference type="SMART" id="SM00909">
    <property type="entry name" value="Germane"/>
    <property type="match status" value="1"/>
</dbReference>
<dbReference type="Pfam" id="PF10647">
    <property type="entry name" value="Gmad1"/>
    <property type="match status" value="1"/>
</dbReference>
<dbReference type="EMBL" id="RKHL01000001">
    <property type="protein sequence ID" value="ROR82394.1"/>
    <property type="molecule type" value="Genomic_DNA"/>
</dbReference>
<feature type="domain" description="GerMN" evidence="1">
    <location>
        <begin position="189"/>
        <end position="286"/>
    </location>
</feature>
<gene>
    <name evidence="2" type="ORF">EDD42_2484</name>
</gene>
<proteinExistence type="predicted"/>
<evidence type="ECO:0000259" key="1">
    <source>
        <dbReference type="SMART" id="SM00909"/>
    </source>
</evidence>
<dbReference type="InterPro" id="IPR059026">
    <property type="entry name" value="LpqB_N"/>
</dbReference>
<dbReference type="Pfam" id="PF25976">
    <property type="entry name" value="LpqB_N"/>
    <property type="match status" value="1"/>
</dbReference>
<keyword evidence="3" id="KW-1185">Reference proteome</keyword>
<keyword evidence="2" id="KW-0449">Lipoprotein</keyword>
<reference evidence="2 3" key="1">
    <citation type="submission" date="2018-11" db="EMBL/GenBank/DDBJ databases">
        <title>Sequencing the genomes of 1000 actinobacteria strains.</title>
        <authorList>
            <person name="Klenk H.-P."/>
        </authorList>
    </citation>
    <scope>NUCLEOTIDE SEQUENCE [LARGE SCALE GENOMIC DNA]</scope>
    <source>
        <strain evidence="2 3">DSM 14012</strain>
    </source>
</reference>
<dbReference type="InterPro" id="IPR019606">
    <property type="entry name" value="GerMN"/>
</dbReference>
<dbReference type="InterPro" id="IPR018910">
    <property type="entry name" value="LpqB_C"/>
</dbReference>
<dbReference type="Proteomes" id="UP000266915">
    <property type="component" value="Unassembled WGS sequence"/>
</dbReference>
<dbReference type="AlphaFoldDB" id="A0A3N2C555"/>
<comment type="caution">
    <text evidence="2">The sequence shown here is derived from an EMBL/GenBank/DDBJ whole genome shotgun (WGS) entry which is preliminary data.</text>
</comment>
<accession>A0A3N2C555</accession>
<protein>
    <submittedName>
        <fullName evidence="2">Lipoprotein LpqB-like beta-propeller protein</fullName>
    </submittedName>
</protein>
<dbReference type="Pfam" id="PF10646">
    <property type="entry name" value="Germane"/>
    <property type="match status" value="1"/>
</dbReference>